<reference evidence="3 4" key="1">
    <citation type="submission" date="2023-04" db="EMBL/GenBank/DDBJ databases">
        <title>A. sendaiensis sub sp. chiapanensis a novel subspecie with specific adaptation in bacterial cell wall isolated from an active volcano.</title>
        <authorList>
            <person name="Alvarez Gutierrez P.E."/>
            <person name="Ortiz Cortes L.Y."/>
        </authorList>
    </citation>
    <scope>NUCLEOTIDE SEQUENCE [LARGE SCALE GENOMIC DNA]</scope>
    <source>
        <strain evidence="3 4">PA2</strain>
    </source>
</reference>
<keyword evidence="4" id="KW-1185">Reference proteome</keyword>
<feature type="compositionally biased region" description="Basic and acidic residues" evidence="1">
    <location>
        <begin position="122"/>
        <end position="134"/>
    </location>
</feature>
<accession>A0ABT6XVJ5</accession>
<gene>
    <name evidence="3" type="ORF">QID03_02810</name>
</gene>
<name>A0ABT6XVJ5_ALISE</name>
<feature type="compositionally biased region" description="Basic and acidic residues" evidence="1">
    <location>
        <begin position="142"/>
        <end position="153"/>
    </location>
</feature>
<feature type="region of interest" description="Disordered" evidence="1">
    <location>
        <begin position="122"/>
        <end position="159"/>
    </location>
</feature>
<proteinExistence type="predicted"/>
<dbReference type="RefSeq" id="WP_283202689.1">
    <property type="nucleotide sequence ID" value="NZ_JASGCB010000003.1"/>
</dbReference>
<dbReference type="EMBL" id="JASGCB010000003">
    <property type="protein sequence ID" value="MDI9259107.1"/>
    <property type="molecule type" value="Genomic_DNA"/>
</dbReference>
<evidence type="ECO:0000259" key="2">
    <source>
        <dbReference type="Pfam" id="PF01248"/>
    </source>
</evidence>
<dbReference type="SUPFAM" id="SSF55315">
    <property type="entry name" value="L30e-like"/>
    <property type="match status" value="1"/>
</dbReference>
<dbReference type="Pfam" id="PF01248">
    <property type="entry name" value="Ribosomal_L7Ae"/>
    <property type="match status" value="1"/>
</dbReference>
<evidence type="ECO:0000313" key="3">
    <source>
        <dbReference type="EMBL" id="MDI9259107.1"/>
    </source>
</evidence>
<comment type="caution">
    <text evidence="3">The sequence shown here is derived from an EMBL/GenBank/DDBJ whole genome shotgun (WGS) entry which is preliminary data.</text>
</comment>
<evidence type="ECO:0000256" key="1">
    <source>
        <dbReference type="SAM" id="MobiDB-lite"/>
    </source>
</evidence>
<organism evidence="3 4">
    <name type="scientific">Alicyclobacillus sendaiensis PA2</name>
    <dbReference type="NCBI Taxonomy" id="3029425"/>
    <lineage>
        <taxon>Bacteria</taxon>
        <taxon>Bacillati</taxon>
        <taxon>Bacillota</taxon>
        <taxon>Bacilli</taxon>
        <taxon>Bacillales</taxon>
        <taxon>Alicyclobacillaceae</taxon>
        <taxon>Alicyclobacillus</taxon>
    </lineage>
</organism>
<protein>
    <submittedName>
        <fullName evidence="3">Ribosomal L7Ae/L30e/S12e/Gadd45 family protein</fullName>
    </submittedName>
</protein>
<dbReference type="InterPro" id="IPR029064">
    <property type="entry name" value="Ribosomal_eL30-like_sf"/>
</dbReference>
<dbReference type="Gene3D" id="3.30.1330.30">
    <property type="match status" value="1"/>
</dbReference>
<evidence type="ECO:0000313" key="4">
    <source>
        <dbReference type="Proteomes" id="UP001529245"/>
    </source>
</evidence>
<dbReference type="InterPro" id="IPR004038">
    <property type="entry name" value="Ribosomal_eL8/eL30/eS12/Gad45"/>
</dbReference>
<feature type="domain" description="Ribosomal protein eL8/eL30/eS12/Gadd45" evidence="2">
    <location>
        <begin position="8"/>
        <end position="97"/>
    </location>
</feature>
<sequence>MCTDKERILRLLGLARRAGTVVDGQKRVLDAVRARRAQLVMIAVDAGDNGRKKLMDKAASYGIQVVCFGTKAEIGRAIGRDMSGAVAVVEPGFAREVVARLGECHGGGAFDEVESVRVREADEHVEQGDFDHSQPARRACRQSHERDGRRDDPEGGAVL</sequence>
<dbReference type="Proteomes" id="UP001529245">
    <property type="component" value="Unassembled WGS sequence"/>
</dbReference>